<dbReference type="FunFam" id="1.10.260.40:FF:000015">
    <property type="entry name" value="Endothelial differentiation-related factor 1"/>
    <property type="match status" value="1"/>
</dbReference>
<comment type="function">
    <text evidence="5">Transcriptional coactivator that stimulates GCN4-dependent transcriptional activity by bridging the DNA-binding region of GCN4 and TBP (SPT15), thereby recruiting TBP to GCN4-bound promoters. Involved in induction of the ribosome quality control (RQC) pathway; a pathway that degrades nascent peptide chains during problematic translation. Required to prevent stalled ribosomes from frameshifting.</text>
</comment>
<dbReference type="KEGG" id="bnn:FOA43_000094"/>
<dbReference type="PROSITE" id="PS50943">
    <property type="entry name" value="HTH_CROC1"/>
    <property type="match status" value="1"/>
</dbReference>
<evidence type="ECO:0000256" key="1">
    <source>
        <dbReference type="ARBA" id="ARBA00009802"/>
    </source>
</evidence>
<evidence type="ECO:0000256" key="5">
    <source>
        <dbReference type="ARBA" id="ARBA00035107"/>
    </source>
</evidence>
<dbReference type="RefSeq" id="XP_038776357.1">
    <property type="nucleotide sequence ID" value="XM_038920429.1"/>
</dbReference>
<evidence type="ECO:0000256" key="6">
    <source>
        <dbReference type="SAM" id="MobiDB-lite"/>
    </source>
</evidence>
<dbReference type="SUPFAM" id="SSF47413">
    <property type="entry name" value="lambda repressor-like DNA-binding domains"/>
    <property type="match status" value="1"/>
</dbReference>
<dbReference type="InterPro" id="IPR010982">
    <property type="entry name" value="Lambda_DNA-bd_dom_sf"/>
</dbReference>
<reference evidence="8" key="1">
    <citation type="submission" date="2020-10" db="EMBL/GenBank/DDBJ databases">
        <authorList>
            <person name="Roach M.J.R."/>
        </authorList>
    </citation>
    <scope>NUCLEOTIDE SEQUENCE</scope>
    <source>
        <strain evidence="8">CBS 1945</strain>
    </source>
</reference>
<accession>A0A875RY15</accession>
<proteinExistence type="inferred from homology"/>
<dbReference type="Pfam" id="PF01381">
    <property type="entry name" value="HTH_3"/>
    <property type="match status" value="1"/>
</dbReference>
<keyword evidence="2" id="KW-0805">Transcription regulation</keyword>
<feature type="compositionally biased region" description="Basic and acidic residues" evidence="6">
    <location>
        <begin position="56"/>
        <end position="68"/>
    </location>
</feature>
<dbReference type="Pfam" id="PF08523">
    <property type="entry name" value="MBF1"/>
    <property type="match status" value="1"/>
</dbReference>
<evidence type="ECO:0000256" key="2">
    <source>
        <dbReference type="ARBA" id="ARBA00023015"/>
    </source>
</evidence>
<feature type="domain" description="HTH cro/C1-type" evidence="7">
    <location>
        <begin position="86"/>
        <end position="140"/>
    </location>
</feature>
<keyword evidence="9" id="KW-1185">Reference proteome</keyword>
<dbReference type="Gene3D" id="1.10.260.40">
    <property type="entry name" value="lambda repressor-like DNA-binding domains"/>
    <property type="match status" value="1"/>
</dbReference>
<dbReference type="SMART" id="SM00530">
    <property type="entry name" value="HTH_XRE"/>
    <property type="match status" value="1"/>
</dbReference>
<feature type="region of interest" description="Disordered" evidence="6">
    <location>
        <begin position="1"/>
        <end position="68"/>
    </location>
</feature>
<protein>
    <submittedName>
        <fullName evidence="8">Multiprotein-bridging factor 1</fullName>
    </submittedName>
</protein>
<dbReference type="InterPro" id="IPR013729">
    <property type="entry name" value="MBF1_N"/>
</dbReference>
<name>A0A875RY15_EENNA</name>
<gene>
    <name evidence="8" type="primary">MBF1</name>
    <name evidence="8" type="ORF">FOA43_000094</name>
</gene>
<keyword evidence="3" id="KW-0238">DNA-binding</keyword>
<dbReference type="CDD" id="cd00093">
    <property type="entry name" value="HTH_XRE"/>
    <property type="match status" value="1"/>
</dbReference>
<evidence type="ECO:0000256" key="3">
    <source>
        <dbReference type="ARBA" id="ARBA00023125"/>
    </source>
</evidence>
<dbReference type="GO" id="GO:0005634">
    <property type="term" value="C:nucleus"/>
    <property type="evidence" value="ECO:0007669"/>
    <property type="project" value="TreeGrafter"/>
</dbReference>
<sequence>MSDWENVTVIGRKARSSTNTGPKEKVVRSSGALNAARRQGAVTSVEKKYNAGNLRGDPEGQRLTRVDRSDDIVVPKKLDADVGKVIQQARQEKKWTQKDLAQRINEKPTIVNEYESGKGIPNQQVLGKMERALGIKLRGKNLGAPLFKKKN</sequence>
<dbReference type="PANTHER" id="PTHR10245">
    <property type="entry name" value="ENDOTHELIAL DIFFERENTIATION-RELATED FACTOR 1 MULTIPROTEIN BRIDGING FACTOR 1"/>
    <property type="match status" value="1"/>
</dbReference>
<dbReference type="PANTHER" id="PTHR10245:SF15">
    <property type="entry name" value="ENDOTHELIAL DIFFERENTIATION-RELATED FACTOR 1"/>
    <property type="match status" value="1"/>
</dbReference>
<dbReference type="OrthoDB" id="10253401at2759"/>
<dbReference type="GeneID" id="62193495"/>
<organism evidence="8 9">
    <name type="scientific">Eeniella nana</name>
    <name type="common">Yeast</name>
    <name type="synonym">Brettanomyces nanus</name>
    <dbReference type="NCBI Taxonomy" id="13502"/>
    <lineage>
        <taxon>Eukaryota</taxon>
        <taxon>Fungi</taxon>
        <taxon>Dikarya</taxon>
        <taxon>Ascomycota</taxon>
        <taxon>Saccharomycotina</taxon>
        <taxon>Pichiomycetes</taxon>
        <taxon>Pichiales</taxon>
        <taxon>Pichiaceae</taxon>
        <taxon>Brettanomyces</taxon>
    </lineage>
</organism>
<evidence type="ECO:0000313" key="9">
    <source>
        <dbReference type="Proteomes" id="UP000662931"/>
    </source>
</evidence>
<dbReference type="AlphaFoldDB" id="A0A875RY15"/>
<dbReference type="GO" id="GO:0003677">
    <property type="term" value="F:DNA binding"/>
    <property type="evidence" value="ECO:0007669"/>
    <property type="project" value="UniProtKB-KW"/>
</dbReference>
<keyword evidence="4" id="KW-0804">Transcription</keyword>
<comment type="similarity">
    <text evidence="1">Belongs to the MBF1 family.</text>
</comment>
<evidence type="ECO:0000313" key="8">
    <source>
        <dbReference type="EMBL" id="QPG72792.1"/>
    </source>
</evidence>
<dbReference type="InterPro" id="IPR001387">
    <property type="entry name" value="Cro/C1-type_HTH"/>
</dbReference>
<evidence type="ECO:0000259" key="7">
    <source>
        <dbReference type="PROSITE" id="PS50943"/>
    </source>
</evidence>
<dbReference type="Proteomes" id="UP000662931">
    <property type="component" value="Chromosome 1"/>
</dbReference>
<evidence type="ECO:0000256" key="4">
    <source>
        <dbReference type="ARBA" id="ARBA00023163"/>
    </source>
</evidence>
<dbReference type="EMBL" id="CP064812">
    <property type="protein sequence ID" value="QPG72792.1"/>
    <property type="molecule type" value="Genomic_DNA"/>
</dbReference>